<evidence type="ECO:0000313" key="5">
    <source>
        <dbReference type="EMBL" id="BCS97959.1"/>
    </source>
</evidence>
<dbReference type="PANTHER" id="PTHR11049">
    <property type="entry name" value="ACYL COENZYME A THIOESTER HYDROLASE"/>
    <property type="match status" value="1"/>
</dbReference>
<dbReference type="PROSITE" id="PS51770">
    <property type="entry name" value="HOTDOG_ACOT"/>
    <property type="match status" value="1"/>
</dbReference>
<evidence type="ECO:0000256" key="3">
    <source>
        <dbReference type="PROSITE-ProRule" id="PRU01106"/>
    </source>
</evidence>
<dbReference type="InterPro" id="IPR033120">
    <property type="entry name" value="HOTDOG_ACOT"/>
</dbReference>
<dbReference type="RefSeq" id="WP_236889369.1">
    <property type="nucleotide sequence ID" value="NZ_AP024488.1"/>
</dbReference>
<sequence>MDTYAIVRPEHLNHHGYLFGGAMLKWIDEYAWLVASRDFPGCTLVTIGMDEIVFKHRVGNGAILRFQIEPVKKGGSSVRYGVEVFSDEPGALDETHVFSTTITFVRLDDKGNKCPLPTDVRYRSLHGGALTV</sequence>
<keyword evidence="6" id="KW-1185">Reference proteome</keyword>
<evidence type="ECO:0000256" key="2">
    <source>
        <dbReference type="ARBA" id="ARBA00022801"/>
    </source>
</evidence>
<dbReference type="EMBL" id="AP024488">
    <property type="protein sequence ID" value="BCS97959.1"/>
    <property type="molecule type" value="Genomic_DNA"/>
</dbReference>
<reference evidence="5 6" key="1">
    <citation type="submission" date="2021-02" db="EMBL/GenBank/DDBJ databases">
        <title>Complete genome of Desulfoluna sp. strain ASN36.</title>
        <authorList>
            <person name="Takahashi A."/>
            <person name="Kojima H."/>
            <person name="Fukui M."/>
        </authorList>
    </citation>
    <scope>NUCLEOTIDE SEQUENCE [LARGE SCALE GENOMIC DNA]</scope>
    <source>
        <strain evidence="5 6">ASN36</strain>
    </source>
</reference>
<gene>
    <name evidence="5" type="ORF">DSLASN_35910</name>
</gene>
<keyword evidence="2 3" id="KW-0378">Hydrolase</keyword>
<evidence type="ECO:0000256" key="1">
    <source>
        <dbReference type="ARBA" id="ARBA00010458"/>
    </source>
</evidence>
<dbReference type="InterPro" id="IPR029069">
    <property type="entry name" value="HotDog_dom_sf"/>
</dbReference>
<dbReference type="Proteomes" id="UP001320148">
    <property type="component" value="Chromosome"/>
</dbReference>
<proteinExistence type="inferred from homology"/>
<dbReference type="Gene3D" id="3.10.129.10">
    <property type="entry name" value="Hotdog Thioesterase"/>
    <property type="match status" value="1"/>
</dbReference>
<name>A0ABN6FAX1_9BACT</name>
<comment type="similarity">
    <text evidence="1">Belongs to the acyl coenzyme A hydrolase family.</text>
</comment>
<organism evidence="5 6">
    <name type="scientific">Desulfoluna limicola</name>
    <dbReference type="NCBI Taxonomy" id="2810562"/>
    <lineage>
        <taxon>Bacteria</taxon>
        <taxon>Pseudomonadati</taxon>
        <taxon>Thermodesulfobacteriota</taxon>
        <taxon>Desulfobacteria</taxon>
        <taxon>Desulfobacterales</taxon>
        <taxon>Desulfolunaceae</taxon>
        <taxon>Desulfoluna</taxon>
    </lineage>
</organism>
<evidence type="ECO:0000259" key="4">
    <source>
        <dbReference type="PROSITE" id="PS51770"/>
    </source>
</evidence>
<accession>A0ABN6FAX1</accession>
<dbReference type="InterPro" id="IPR040170">
    <property type="entry name" value="Cytosol_ACT"/>
</dbReference>
<dbReference type="SUPFAM" id="SSF54637">
    <property type="entry name" value="Thioesterase/thiol ester dehydrase-isomerase"/>
    <property type="match status" value="1"/>
</dbReference>
<evidence type="ECO:0000313" key="6">
    <source>
        <dbReference type="Proteomes" id="UP001320148"/>
    </source>
</evidence>
<feature type="domain" description="HotDog ACOT-type" evidence="4">
    <location>
        <begin position="1"/>
        <end position="110"/>
    </location>
</feature>
<dbReference type="InterPro" id="IPR006683">
    <property type="entry name" value="Thioestr_dom"/>
</dbReference>
<dbReference type="CDD" id="cd03442">
    <property type="entry name" value="BFIT_BACH"/>
    <property type="match status" value="1"/>
</dbReference>
<dbReference type="Pfam" id="PF03061">
    <property type="entry name" value="4HBT"/>
    <property type="match status" value="1"/>
</dbReference>
<protein>
    <submittedName>
        <fullName evidence="5">Acyl-CoA thioesterase</fullName>
    </submittedName>
</protein>